<evidence type="ECO:0000313" key="4">
    <source>
        <dbReference type="Proteomes" id="UP001158576"/>
    </source>
</evidence>
<dbReference type="Proteomes" id="UP001158576">
    <property type="component" value="Chromosome PAR"/>
</dbReference>
<dbReference type="InterPro" id="IPR020471">
    <property type="entry name" value="AKR"/>
</dbReference>
<comment type="similarity">
    <text evidence="1">Belongs to the aldo/keto reductase family.</text>
</comment>
<dbReference type="InterPro" id="IPR036812">
    <property type="entry name" value="NAD(P)_OxRdtase_dom_sf"/>
</dbReference>
<dbReference type="Pfam" id="PF00248">
    <property type="entry name" value="Aldo_ket_red"/>
    <property type="match status" value="1"/>
</dbReference>
<dbReference type="InterPro" id="IPR023210">
    <property type="entry name" value="NADP_OxRdtase_dom"/>
</dbReference>
<dbReference type="SUPFAM" id="SSF51430">
    <property type="entry name" value="NAD(P)-linked oxidoreductase"/>
    <property type="match status" value="1"/>
</dbReference>
<gene>
    <name evidence="3" type="ORF">OKIOD_LOCUS4426</name>
</gene>
<dbReference type="PIRSF" id="PIRSF000097">
    <property type="entry name" value="AKR"/>
    <property type="match status" value="1"/>
</dbReference>
<dbReference type="CDD" id="cd19071">
    <property type="entry name" value="AKR_AKR1-5-like"/>
    <property type="match status" value="1"/>
</dbReference>
<name>A0ABN7S2N7_OIKDI</name>
<evidence type="ECO:0000313" key="3">
    <source>
        <dbReference type="EMBL" id="CAG5091127.1"/>
    </source>
</evidence>
<dbReference type="PROSITE" id="PS00798">
    <property type="entry name" value="ALDOKETO_REDUCTASE_1"/>
    <property type="match status" value="1"/>
</dbReference>
<protein>
    <submittedName>
        <fullName evidence="3">Oidioi.mRNA.OKI2018_I69.PAR.g12868.t1.cds</fullName>
    </submittedName>
</protein>
<sequence length="317" mass="36518">MFEVREKSVILENGNEIPLVGFGTWPMKGDECYHAIRKAIENGYRHFDTAFHYQNEDAVGRAINDAIEEKKLTRSDFFVTSKLADHHKMPGTPTKMIDHQLEKLGLEYIDLYLIHSPWSLVPTEDLLSMEKKKDASGKLEMIDTPLTETWRELEKAIKSLGVSNFSSSQISDILKICKHRPQMNQVECHPLFPQDELLHFCHEEKINLTAYSPLGGVSREIAETKTKNFEFMKNETILKIAAELEKDPAQVLLKFQVRRGIIVIPKSANDERQKSNKDLFSFDFSKEQLAELESMNGGKEGRGWTEERVSHSKYFPW</sequence>
<evidence type="ECO:0000256" key="1">
    <source>
        <dbReference type="ARBA" id="ARBA00007905"/>
    </source>
</evidence>
<keyword evidence="4" id="KW-1185">Reference proteome</keyword>
<dbReference type="Gene3D" id="3.20.20.100">
    <property type="entry name" value="NADP-dependent oxidoreductase domain"/>
    <property type="match status" value="1"/>
</dbReference>
<dbReference type="PANTHER" id="PTHR11732">
    <property type="entry name" value="ALDO/KETO REDUCTASE"/>
    <property type="match status" value="1"/>
</dbReference>
<dbReference type="EMBL" id="OU015568">
    <property type="protein sequence ID" value="CAG5091127.1"/>
    <property type="molecule type" value="Genomic_DNA"/>
</dbReference>
<dbReference type="PROSITE" id="PS00063">
    <property type="entry name" value="ALDOKETO_REDUCTASE_3"/>
    <property type="match status" value="1"/>
</dbReference>
<reference evidence="3 4" key="1">
    <citation type="submission" date="2021-04" db="EMBL/GenBank/DDBJ databases">
        <authorList>
            <person name="Bliznina A."/>
        </authorList>
    </citation>
    <scope>NUCLEOTIDE SEQUENCE [LARGE SCALE GENOMIC DNA]</scope>
</reference>
<organism evidence="3 4">
    <name type="scientific">Oikopleura dioica</name>
    <name type="common">Tunicate</name>
    <dbReference type="NCBI Taxonomy" id="34765"/>
    <lineage>
        <taxon>Eukaryota</taxon>
        <taxon>Metazoa</taxon>
        <taxon>Chordata</taxon>
        <taxon>Tunicata</taxon>
        <taxon>Appendicularia</taxon>
        <taxon>Copelata</taxon>
        <taxon>Oikopleuridae</taxon>
        <taxon>Oikopleura</taxon>
    </lineage>
</organism>
<accession>A0ABN7S2N7</accession>
<feature type="domain" description="NADP-dependent oxidoreductase" evidence="2">
    <location>
        <begin position="21"/>
        <end position="295"/>
    </location>
</feature>
<dbReference type="InterPro" id="IPR018170">
    <property type="entry name" value="Aldo/ket_reductase_CS"/>
</dbReference>
<evidence type="ECO:0000259" key="2">
    <source>
        <dbReference type="Pfam" id="PF00248"/>
    </source>
</evidence>
<proteinExistence type="inferred from homology"/>
<dbReference type="PRINTS" id="PR00069">
    <property type="entry name" value="ALDKETRDTASE"/>
</dbReference>